<evidence type="ECO:0000256" key="4">
    <source>
        <dbReference type="ARBA" id="ARBA00022553"/>
    </source>
</evidence>
<gene>
    <name evidence="11" type="ORF">EVG20_g970</name>
</gene>
<comment type="catalytic activity">
    <reaction evidence="7">
        <text>5-phospho-alpha-D-ribose 1-diphosphate + nicotinate + ATP + H2O = nicotinate beta-D-ribonucleotide + ADP + phosphate + diphosphate</text>
        <dbReference type="Rhea" id="RHEA:36163"/>
        <dbReference type="ChEBI" id="CHEBI:15377"/>
        <dbReference type="ChEBI" id="CHEBI:30616"/>
        <dbReference type="ChEBI" id="CHEBI:32544"/>
        <dbReference type="ChEBI" id="CHEBI:33019"/>
        <dbReference type="ChEBI" id="CHEBI:43474"/>
        <dbReference type="ChEBI" id="CHEBI:57502"/>
        <dbReference type="ChEBI" id="CHEBI:58017"/>
        <dbReference type="ChEBI" id="CHEBI:456216"/>
        <dbReference type="EC" id="6.3.4.21"/>
    </reaction>
</comment>
<feature type="compositionally biased region" description="Acidic residues" evidence="8">
    <location>
        <begin position="124"/>
        <end position="137"/>
    </location>
</feature>
<organism evidence="11 12">
    <name type="scientific">Dentipellis fragilis</name>
    <dbReference type="NCBI Taxonomy" id="205917"/>
    <lineage>
        <taxon>Eukaryota</taxon>
        <taxon>Fungi</taxon>
        <taxon>Dikarya</taxon>
        <taxon>Basidiomycota</taxon>
        <taxon>Agaricomycotina</taxon>
        <taxon>Agaricomycetes</taxon>
        <taxon>Russulales</taxon>
        <taxon>Hericiaceae</taxon>
        <taxon>Dentipellis</taxon>
    </lineage>
</organism>
<evidence type="ECO:0000313" key="12">
    <source>
        <dbReference type="Proteomes" id="UP000298327"/>
    </source>
</evidence>
<dbReference type="UniPathway" id="UPA00253">
    <property type="reaction ID" value="UER00457"/>
</dbReference>
<evidence type="ECO:0000256" key="3">
    <source>
        <dbReference type="ARBA" id="ARBA00013236"/>
    </source>
</evidence>
<dbReference type="InterPro" id="IPR036068">
    <property type="entry name" value="Nicotinate_pribotase-like_C"/>
</dbReference>
<name>A0A4Y9ZB37_9AGAM</name>
<comment type="pathway">
    <text evidence="1">Cofactor biosynthesis; NAD(+) biosynthesis; nicotinate D-ribonucleotide from nicotinate: step 1/1.</text>
</comment>
<feature type="region of interest" description="Disordered" evidence="8">
    <location>
        <begin position="110"/>
        <end position="138"/>
    </location>
</feature>
<evidence type="ECO:0000256" key="7">
    <source>
        <dbReference type="ARBA" id="ARBA00048668"/>
    </source>
</evidence>
<feature type="domain" description="Nicotinate phosphoribosyltransferase N-terminal" evidence="10">
    <location>
        <begin position="14"/>
        <end position="108"/>
    </location>
</feature>
<keyword evidence="5" id="KW-0436">Ligase</keyword>
<dbReference type="Gene3D" id="3.20.140.10">
    <property type="entry name" value="nicotinate phosphoribosyltransferase"/>
    <property type="match status" value="1"/>
</dbReference>
<dbReference type="InterPro" id="IPR007229">
    <property type="entry name" value="Nic_PRibTrfase-Fam"/>
</dbReference>
<feature type="compositionally biased region" description="Polar residues" evidence="8">
    <location>
        <begin position="230"/>
        <end position="256"/>
    </location>
</feature>
<dbReference type="EC" id="6.3.4.21" evidence="3"/>
<comment type="similarity">
    <text evidence="2">Belongs to the NAPRTase family.</text>
</comment>
<dbReference type="AlphaFoldDB" id="A0A4Y9ZB37"/>
<feature type="region of interest" description="Disordered" evidence="8">
    <location>
        <begin position="228"/>
        <end position="256"/>
    </location>
</feature>
<dbReference type="SUPFAM" id="SSF51690">
    <property type="entry name" value="Nicotinate/Quinolinate PRTase C-terminal domain-like"/>
    <property type="match status" value="1"/>
</dbReference>
<dbReference type="PANTHER" id="PTHR11098:SF1">
    <property type="entry name" value="NICOTINATE PHOSPHORIBOSYLTRANSFERASE"/>
    <property type="match status" value="1"/>
</dbReference>
<dbReference type="Pfam" id="PF17767">
    <property type="entry name" value="NAPRTase_N"/>
    <property type="match status" value="1"/>
</dbReference>
<evidence type="ECO:0000256" key="5">
    <source>
        <dbReference type="ARBA" id="ARBA00022598"/>
    </source>
</evidence>
<keyword evidence="4" id="KW-0597">Phosphoprotein</keyword>
<protein>
    <recommendedName>
        <fullName evidence="3">nicotinate phosphoribosyltransferase</fullName>
        <ecNumber evidence="3">6.3.4.21</ecNumber>
    </recommendedName>
</protein>
<dbReference type="Proteomes" id="UP000298327">
    <property type="component" value="Unassembled WGS sequence"/>
</dbReference>
<dbReference type="GO" id="GO:0005829">
    <property type="term" value="C:cytosol"/>
    <property type="evidence" value="ECO:0007669"/>
    <property type="project" value="TreeGrafter"/>
</dbReference>
<evidence type="ECO:0000256" key="8">
    <source>
        <dbReference type="SAM" id="MobiDB-lite"/>
    </source>
</evidence>
<dbReference type="GO" id="GO:0034355">
    <property type="term" value="P:NAD+ biosynthetic process via the salvage pathway"/>
    <property type="evidence" value="ECO:0007669"/>
    <property type="project" value="TreeGrafter"/>
</dbReference>
<dbReference type="Pfam" id="PF04095">
    <property type="entry name" value="NAPRTase"/>
    <property type="match status" value="1"/>
</dbReference>
<dbReference type="PANTHER" id="PTHR11098">
    <property type="entry name" value="NICOTINATE PHOSPHORIBOSYLTRANSFERASE"/>
    <property type="match status" value="1"/>
</dbReference>
<dbReference type="InterPro" id="IPR040727">
    <property type="entry name" value="NAPRTase_N"/>
</dbReference>
<evidence type="ECO:0000256" key="6">
    <source>
        <dbReference type="ARBA" id="ARBA00022642"/>
    </source>
</evidence>
<evidence type="ECO:0000259" key="9">
    <source>
        <dbReference type="Pfam" id="PF04095"/>
    </source>
</evidence>
<evidence type="ECO:0000259" key="10">
    <source>
        <dbReference type="Pfam" id="PF17767"/>
    </source>
</evidence>
<evidence type="ECO:0000256" key="2">
    <source>
        <dbReference type="ARBA" id="ARBA00010897"/>
    </source>
</evidence>
<dbReference type="EMBL" id="SEOQ01000027">
    <property type="protein sequence ID" value="TFY72056.1"/>
    <property type="molecule type" value="Genomic_DNA"/>
</dbReference>
<proteinExistence type="inferred from homology"/>
<sequence length="315" mass="35445">MSQDPAPVLPRSILDTDLYKFTMQQAVLQHFPDAKSTYRFTHRDKNVFFTRRSVDIFREAVTHFSELVLTPTERAWLKKACPYFTPTYLDYLSAFRFDPSQVHIRFTSRAHLESDSTSPPASPIEEDPSQASGDPDEEGRVDIEAIGLWVEAILWEVPLMATLSEIYFRTVDTDWTHDGQEDVAYHKAKDLLTAGCVFSEFGTRRRRSFHTQDLVVATLLRAQRDLPGQGQVSGTSNVRPRTSRLPFTSPSHQSPTAVPLAAPARVSDACVPFVSVFVRAHAYAPQVHLAMKYGIAPIGTIAQYVPVQRTSSIKF</sequence>
<evidence type="ECO:0000256" key="1">
    <source>
        <dbReference type="ARBA" id="ARBA00004952"/>
    </source>
</evidence>
<evidence type="ECO:0000313" key="11">
    <source>
        <dbReference type="EMBL" id="TFY72056.1"/>
    </source>
</evidence>
<dbReference type="GO" id="GO:0004516">
    <property type="term" value="F:nicotinate phosphoribosyltransferase activity"/>
    <property type="evidence" value="ECO:0007669"/>
    <property type="project" value="UniProtKB-EC"/>
</dbReference>
<dbReference type="STRING" id="205917.A0A4Y9ZB37"/>
<keyword evidence="12" id="KW-1185">Reference proteome</keyword>
<dbReference type="OrthoDB" id="193380at2759"/>
<dbReference type="InterPro" id="IPR041525">
    <property type="entry name" value="N/Namide_PRibTrfase"/>
</dbReference>
<feature type="domain" description="Nicotinate/nicotinamide phosphoribosyltransferase" evidence="9">
    <location>
        <begin position="198"/>
        <end position="302"/>
    </location>
</feature>
<keyword evidence="6" id="KW-0662">Pyridine nucleotide biosynthesis</keyword>
<dbReference type="SUPFAM" id="SSF54675">
    <property type="entry name" value="Nicotinate/Quinolinate PRTase N-terminal domain-like"/>
    <property type="match status" value="1"/>
</dbReference>
<reference evidence="11 12" key="1">
    <citation type="submission" date="2019-02" db="EMBL/GenBank/DDBJ databases">
        <title>Genome sequencing of the rare red list fungi Dentipellis fragilis.</title>
        <authorList>
            <person name="Buettner E."/>
            <person name="Kellner H."/>
        </authorList>
    </citation>
    <scope>NUCLEOTIDE SEQUENCE [LARGE SCALE GENOMIC DNA]</scope>
    <source>
        <strain evidence="11 12">DSM 105465</strain>
    </source>
</reference>
<comment type="caution">
    <text evidence="11">The sequence shown here is derived from an EMBL/GenBank/DDBJ whole genome shotgun (WGS) entry which is preliminary data.</text>
</comment>
<accession>A0A4Y9ZB37</accession>